<dbReference type="AlphaFoldDB" id="A0AAV7KE94"/>
<dbReference type="Proteomes" id="UP001165289">
    <property type="component" value="Unassembled WGS sequence"/>
</dbReference>
<accession>A0AAV7KE94</accession>
<dbReference type="EMBL" id="JAKMXF010000066">
    <property type="protein sequence ID" value="KAI6659180.1"/>
    <property type="molecule type" value="Genomic_DNA"/>
</dbReference>
<reference evidence="2 3" key="1">
    <citation type="journal article" date="2023" name="BMC Biol.">
        <title>The compact genome of the sponge Oopsacas minuta (Hexactinellida) is lacking key metazoan core genes.</title>
        <authorList>
            <person name="Santini S."/>
            <person name="Schenkelaars Q."/>
            <person name="Jourda C."/>
            <person name="Duchesne M."/>
            <person name="Belahbib H."/>
            <person name="Rocher C."/>
            <person name="Selva M."/>
            <person name="Riesgo A."/>
            <person name="Vervoort M."/>
            <person name="Leys S.P."/>
            <person name="Kodjabachian L."/>
            <person name="Le Bivic A."/>
            <person name="Borchiellini C."/>
            <person name="Claverie J.M."/>
            <person name="Renard E."/>
        </authorList>
    </citation>
    <scope>NUCLEOTIDE SEQUENCE [LARGE SCALE GENOMIC DNA]</scope>
    <source>
        <strain evidence="2">SPO-2</strain>
    </source>
</reference>
<evidence type="ECO:0000256" key="1">
    <source>
        <dbReference type="SAM" id="Phobius"/>
    </source>
</evidence>
<name>A0AAV7KE94_9METZ</name>
<sequence>MRKLIFAFITIAAVMWFGLYFSYLLVDVLLRISDLGTTYTLYYNASCDVKNSSVPCINDRNVTHESFCDGIMHSFVLNTVSTTVEGAITCTWTAVSFFFITCTVPIIDRITQVNIVNKKLSLQVINLQRQLSERARVIVRRADNALPPYTEEADERGRLLTEDRLPRYDTVDNPAN</sequence>
<keyword evidence="1" id="KW-0472">Membrane</keyword>
<organism evidence="2 3">
    <name type="scientific">Oopsacas minuta</name>
    <dbReference type="NCBI Taxonomy" id="111878"/>
    <lineage>
        <taxon>Eukaryota</taxon>
        <taxon>Metazoa</taxon>
        <taxon>Porifera</taxon>
        <taxon>Hexactinellida</taxon>
        <taxon>Hexasterophora</taxon>
        <taxon>Lyssacinosida</taxon>
        <taxon>Leucopsacidae</taxon>
        <taxon>Oopsacas</taxon>
    </lineage>
</organism>
<gene>
    <name evidence="2" type="ORF">LOD99_14854</name>
</gene>
<proteinExistence type="predicted"/>
<comment type="caution">
    <text evidence="2">The sequence shown here is derived from an EMBL/GenBank/DDBJ whole genome shotgun (WGS) entry which is preliminary data.</text>
</comment>
<feature type="transmembrane region" description="Helical" evidence="1">
    <location>
        <begin position="6"/>
        <end position="26"/>
    </location>
</feature>
<keyword evidence="1" id="KW-0812">Transmembrane</keyword>
<evidence type="ECO:0000313" key="3">
    <source>
        <dbReference type="Proteomes" id="UP001165289"/>
    </source>
</evidence>
<evidence type="ECO:0000313" key="2">
    <source>
        <dbReference type="EMBL" id="KAI6659180.1"/>
    </source>
</evidence>
<protein>
    <submittedName>
        <fullName evidence="2">Uncharacterized protein</fullName>
    </submittedName>
</protein>
<keyword evidence="1" id="KW-1133">Transmembrane helix</keyword>
<keyword evidence="3" id="KW-1185">Reference proteome</keyword>